<dbReference type="EMBL" id="CP000246">
    <property type="protein sequence ID" value="ABG84727.1"/>
    <property type="molecule type" value="Genomic_DNA"/>
</dbReference>
<evidence type="ECO:0000313" key="3">
    <source>
        <dbReference type="Proteomes" id="UP000001823"/>
    </source>
</evidence>
<proteinExistence type="predicted"/>
<evidence type="ECO:0000313" key="2">
    <source>
        <dbReference type="EMBL" id="ABG84727.1"/>
    </source>
</evidence>
<dbReference type="AlphaFoldDB" id="A0A0H2YV51"/>
<sequence length="142" mass="16350">MEFVGLDELIKTAESISTNEGLERVNKDILKDCSELAYDTVKPKIHKSKDNSKSGRKGSRPPGHASDNIPKPKFRKKNGNLYVIIGWDKTDNSPYYYMKMEEWGTTKRPPHHSFGTVNKLLKTKYDTIAMYHYEALVKKLEK</sequence>
<gene>
    <name evidence="2" type="ordered locus">CPF_1581</name>
</gene>
<accession>A0A0H2YV51</accession>
<name>A0A0H2YV51_CLOP1</name>
<dbReference type="eggNOG" id="ENOG5033FGQ">
    <property type="taxonomic scope" value="Bacteria"/>
</dbReference>
<organism evidence="2 3">
    <name type="scientific">Clostridium perfringens (strain ATCC 13124 / DSM 756 / JCM 1290 / NCIMB 6125 / NCTC 8237 / Type A)</name>
    <dbReference type="NCBI Taxonomy" id="195103"/>
    <lineage>
        <taxon>Bacteria</taxon>
        <taxon>Bacillati</taxon>
        <taxon>Bacillota</taxon>
        <taxon>Clostridia</taxon>
        <taxon>Eubacteriales</taxon>
        <taxon>Clostridiaceae</taxon>
        <taxon>Clostridium</taxon>
    </lineage>
</organism>
<dbReference type="HOGENOM" id="CLU_127674_3_0_9"/>
<dbReference type="Proteomes" id="UP000001823">
    <property type="component" value="Chromosome"/>
</dbReference>
<dbReference type="KEGG" id="cpf:CPF_1581"/>
<reference evidence="2 3" key="1">
    <citation type="journal article" date="2006" name="Genome Res.">
        <title>Skewed genomic variability in strains of the toxigenic bacterial pathogen, Clostridium perfringens.</title>
        <authorList>
            <person name="Myers G.S."/>
            <person name="Rasko D.A."/>
            <person name="Cheung J.K."/>
            <person name="Ravel J."/>
            <person name="Seshadri R."/>
            <person name="Deboy R.T."/>
            <person name="Ren Q."/>
            <person name="Varga J."/>
            <person name="Awad M.M."/>
            <person name="Brinkac L.M."/>
            <person name="Daugherty S.C."/>
            <person name="Haft D.H."/>
            <person name="Dodson R.J."/>
            <person name="Madupu R."/>
            <person name="Nelson W.C."/>
            <person name="Rosovitz M.J."/>
            <person name="Sullivan S.A."/>
            <person name="Khouri H."/>
            <person name="Dimitrov G.I."/>
            <person name="Watkins K.L."/>
            <person name="Mulligan S."/>
            <person name="Benton J."/>
            <person name="Radune D."/>
            <person name="Fisher D.J."/>
            <person name="Atkins H.S."/>
            <person name="Hiscox T."/>
            <person name="Jost B.H."/>
            <person name="Billington S.J."/>
            <person name="Songer J.G."/>
            <person name="McClane B.A."/>
            <person name="Titball R.W."/>
            <person name="Rood J.I."/>
            <person name="Melville S.B."/>
            <person name="Paulsen I.T."/>
        </authorList>
    </citation>
    <scope>NUCLEOTIDE SEQUENCE [LARGE SCALE GENOMIC DNA]</scope>
    <source>
        <strain evidence="3">ATCC 13124 / DSM 756 / JCM 1290 / NCIMB 6125 / NCTC 8237 / S 107 / Type A</strain>
    </source>
</reference>
<dbReference type="STRING" id="195103.CPF_1581"/>
<keyword evidence="3" id="KW-1185">Reference proteome</keyword>
<evidence type="ECO:0000256" key="1">
    <source>
        <dbReference type="SAM" id="MobiDB-lite"/>
    </source>
</evidence>
<feature type="region of interest" description="Disordered" evidence="1">
    <location>
        <begin position="42"/>
        <end position="75"/>
    </location>
</feature>
<dbReference type="InterPro" id="IPR010064">
    <property type="entry name" value="HK97-gp10_tail"/>
</dbReference>
<protein>
    <submittedName>
        <fullName evidence="2">Phage protein, HK97 gp10 family</fullName>
    </submittedName>
</protein>
<dbReference type="PaxDb" id="195103-CPF_1581"/>
<dbReference type="NCBIfam" id="TIGR01725">
    <property type="entry name" value="phge_HK97_gp10"/>
    <property type="match status" value="1"/>
</dbReference>